<dbReference type="AlphaFoldDB" id="A0A9P4Q843"/>
<feature type="domain" description="DUF7730" evidence="2">
    <location>
        <begin position="2"/>
        <end position="118"/>
    </location>
</feature>
<evidence type="ECO:0000313" key="4">
    <source>
        <dbReference type="Proteomes" id="UP000799441"/>
    </source>
</evidence>
<sequence length="219" mass="24967">MDLPAELRLNIYRCCLTRPFDIILSRNPPPLPPNQKPVEKEVPSSINRSSQPLRPQDEDPLLIALLRTSKQMYKEARNILYSENIFSLDLSTAQPTLSALHQRSRMQIRHLELTIPTHGDILERFAEVVRLSLRYCWGLKKFVIHMPFVLPGTDGSGQSGNTTVYANAFDILRWLPQGCEVELRGNVCEEIAAVVEKNARLRRSLDKVCPRPVTPPFID</sequence>
<proteinExistence type="predicted"/>
<feature type="region of interest" description="Disordered" evidence="1">
    <location>
        <begin position="26"/>
        <end position="55"/>
    </location>
</feature>
<feature type="compositionally biased region" description="Polar residues" evidence="1">
    <location>
        <begin position="44"/>
        <end position="53"/>
    </location>
</feature>
<evidence type="ECO:0000259" key="2">
    <source>
        <dbReference type="Pfam" id="PF24864"/>
    </source>
</evidence>
<gene>
    <name evidence="3" type="ORF">K431DRAFT_249747</name>
</gene>
<comment type="caution">
    <text evidence="3">The sequence shown here is derived from an EMBL/GenBank/DDBJ whole genome shotgun (WGS) entry which is preliminary data.</text>
</comment>
<accession>A0A9P4Q843</accession>
<organism evidence="3 4">
    <name type="scientific">Polychaeton citri CBS 116435</name>
    <dbReference type="NCBI Taxonomy" id="1314669"/>
    <lineage>
        <taxon>Eukaryota</taxon>
        <taxon>Fungi</taxon>
        <taxon>Dikarya</taxon>
        <taxon>Ascomycota</taxon>
        <taxon>Pezizomycotina</taxon>
        <taxon>Dothideomycetes</taxon>
        <taxon>Dothideomycetidae</taxon>
        <taxon>Capnodiales</taxon>
        <taxon>Capnodiaceae</taxon>
        <taxon>Polychaeton</taxon>
    </lineage>
</organism>
<dbReference type="InterPro" id="IPR038883">
    <property type="entry name" value="AN11006-like"/>
</dbReference>
<dbReference type="OrthoDB" id="2951834at2759"/>
<protein>
    <recommendedName>
        <fullName evidence="2">DUF7730 domain-containing protein</fullName>
    </recommendedName>
</protein>
<dbReference type="InterPro" id="IPR056632">
    <property type="entry name" value="DUF7730"/>
</dbReference>
<dbReference type="PANTHER" id="PTHR42085:SF7">
    <property type="entry name" value="F-BOX DOMAIN-CONTAINING PROTEIN"/>
    <property type="match status" value="1"/>
</dbReference>
<dbReference type="PANTHER" id="PTHR42085">
    <property type="entry name" value="F-BOX DOMAIN-CONTAINING PROTEIN"/>
    <property type="match status" value="1"/>
</dbReference>
<reference evidence="3" key="1">
    <citation type="journal article" date="2020" name="Stud. Mycol.">
        <title>101 Dothideomycetes genomes: a test case for predicting lifestyles and emergence of pathogens.</title>
        <authorList>
            <person name="Haridas S."/>
            <person name="Albert R."/>
            <person name="Binder M."/>
            <person name="Bloem J."/>
            <person name="Labutti K."/>
            <person name="Salamov A."/>
            <person name="Andreopoulos B."/>
            <person name="Baker S."/>
            <person name="Barry K."/>
            <person name="Bills G."/>
            <person name="Bluhm B."/>
            <person name="Cannon C."/>
            <person name="Castanera R."/>
            <person name="Culley D."/>
            <person name="Daum C."/>
            <person name="Ezra D."/>
            <person name="Gonzalez J."/>
            <person name="Henrissat B."/>
            <person name="Kuo A."/>
            <person name="Liang C."/>
            <person name="Lipzen A."/>
            <person name="Lutzoni F."/>
            <person name="Magnuson J."/>
            <person name="Mondo S."/>
            <person name="Nolan M."/>
            <person name="Ohm R."/>
            <person name="Pangilinan J."/>
            <person name="Park H.-J."/>
            <person name="Ramirez L."/>
            <person name="Alfaro M."/>
            <person name="Sun H."/>
            <person name="Tritt A."/>
            <person name="Yoshinaga Y."/>
            <person name="Zwiers L.-H."/>
            <person name="Turgeon B."/>
            <person name="Goodwin S."/>
            <person name="Spatafora J."/>
            <person name="Crous P."/>
            <person name="Grigoriev I."/>
        </authorList>
    </citation>
    <scope>NUCLEOTIDE SEQUENCE</scope>
    <source>
        <strain evidence="3">CBS 116435</strain>
    </source>
</reference>
<evidence type="ECO:0000256" key="1">
    <source>
        <dbReference type="SAM" id="MobiDB-lite"/>
    </source>
</evidence>
<dbReference type="Proteomes" id="UP000799441">
    <property type="component" value="Unassembled WGS sequence"/>
</dbReference>
<name>A0A9P4Q843_9PEZI</name>
<dbReference type="EMBL" id="MU003802">
    <property type="protein sequence ID" value="KAF2720186.1"/>
    <property type="molecule type" value="Genomic_DNA"/>
</dbReference>
<evidence type="ECO:0000313" key="3">
    <source>
        <dbReference type="EMBL" id="KAF2720186.1"/>
    </source>
</evidence>
<keyword evidence="4" id="KW-1185">Reference proteome</keyword>
<dbReference type="Pfam" id="PF24864">
    <property type="entry name" value="DUF7730"/>
    <property type="match status" value="1"/>
</dbReference>